<sequence length="176" mass="19402">MNIYTNCITCGAICCPNPTGHCNDCISAVSLLCMCCGNNFLATRRQLTHINGFLGGFYKCKTCEEISHSLTTGHNLSAIPTDPNRKISITYHVKEIEHEGYCSDPGEEIVTDEYDNTVEYPLLTTITENDIATYINNPHIPFSPINYYTQTSGCSTGGSGYCGINSEYKMIDIKIV</sequence>
<gene>
    <name evidence="1" type="ORF">Barrevirus12_3</name>
</gene>
<evidence type="ECO:0000313" key="1">
    <source>
        <dbReference type="EMBL" id="AYV77094.1"/>
    </source>
</evidence>
<protein>
    <submittedName>
        <fullName evidence="1">Uncharacterized protein</fullName>
    </submittedName>
</protein>
<reference evidence="1" key="1">
    <citation type="submission" date="2018-10" db="EMBL/GenBank/DDBJ databases">
        <title>Hidden diversity of soil giant viruses.</title>
        <authorList>
            <person name="Schulz F."/>
            <person name="Alteio L."/>
            <person name="Goudeau D."/>
            <person name="Ryan E.M."/>
            <person name="Malmstrom R.R."/>
            <person name="Blanchard J."/>
            <person name="Woyke T."/>
        </authorList>
    </citation>
    <scope>NUCLEOTIDE SEQUENCE</scope>
    <source>
        <strain evidence="1">BAV1</strain>
    </source>
</reference>
<dbReference type="EMBL" id="MK072009">
    <property type="protein sequence ID" value="AYV77094.1"/>
    <property type="molecule type" value="Genomic_DNA"/>
</dbReference>
<proteinExistence type="predicted"/>
<organism evidence="1">
    <name type="scientific">Barrevirus sp</name>
    <dbReference type="NCBI Taxonomy" id="2487763"/>
    <lineage>
        <taxon>Viruses</taxon>
        <taxon>Varidnaviria</taxon>
        <taxon>Bamfordvirae</taxon>
        <taxon>Nucleocytoviricota</taxon>
        <taxon>Megaviricetes</taxon>
        <taxon>Imitervirales</taxon>
        <taxon>Mimiviridae</taxon>
        <taxon>Klosneuvirinae</taxon>
    </lineage>
</organism>
<name>A0A3G4ZRZ9_9VIRU</name>
<accession>A0A3G4ZRZ9</accession>